<dbReference type="AlphaFoldDB" id="A2DMR3"/>
<organism evidence="1 2">
    <name type="scientific">Trichomonas vaginalis (strain ATCC PRA-98 / G3)</name>
    <dbReference type="NCBI Taxonomy" id="412133"/>
    <lineage>
        <taxon>Eukaryota</taxon>
        <taxon>Metamonada</taxon>
        <taxon>Parabasalia</taxon>
        <taxon>Trichomonadida</taxon>
        <taxon>Trichomonadidae</taxon>
        <taxon>Trichomonas</taxon>
    </lineage>
</organism>
<evidence type="ECO:0000313" key="1">
    <source>
        <dbReference type="EMBL" id="EAY18284.1"/>
    </source>
</evidence>
<protein>
    <submittedName>
        <fullName evidence="1">Uncharacterized protein</fullName>
    </submittedName>
</protein>
<gene>
    <name evidence="1" type="ORF">TVAG_253960</name>
</gene>
<evidence type="ECO:0000313" key="2">
    <source>
        <dbReference type="Proteomes" id="UP000001542"/>
    </source>
</evidence>
<dbReference type="Proteomes" id="UP000001542">
    <property type="component" value="Unassembled WGS sequence"/>
</dbReference>
<reference evidence="1" key="2">
    <citation type="journal article" date="2007" name="Science">
        <title>Draft genome sequence of the sexually transmitted pathogen Trichomonas vaginalis.</title>
        <authorList>
            <person name="Carlton J.M."/>
            <person name="Hirt R.P."/>
            <person name="Silva J.C."/>
            <person name="Delcher A.L."/>
            <person name="Schatz M."/>
            <person name="Zhao Q."/>
            <person name="Wortman J.R."/>
            <person name="Bidwell S.L."/>
            <person name="Alsmark U.C.M."/>
            <person name="Besteiro S."/>
            <person name="Sicheritz-Ponten T."/>
            <person name="Noel C.J."/>
            <person name="Dacks J.B."/>
            <person name="Foster P.G."/>
            <person name="Simillion C."/>
            <person name="Van de Peer Y."/>
            <person name="Miranda-Saavedra D."/>
            <person name="Barton G.J."/>
            <person name="Westrop G.D."/>
            <person name="Mueller S."/>
            <person name="Dessi D."/>
            <person name="Fiori P.L."/>
            <person name="Ren Q."/>
            <person name="Paulsen I."/>
            <person name="Zhang H."/>
            <person name="Bastida-Corcuera F.D."/>
            <person name="Simoes-Barbosa A."/>
            <person name="Brown M.T."/>
            <person name="Hayes R.D."/>
            <person name="Mukherjee M."/>
            <person name="Okumura C.Y."/>
            <person name="Schneider R."/>
            <person name="Smith A.J."/>
            <person name="Vanacova S."/>
            <person name="Villalvazo M."/>
            <person name="Haas B.J."/>
            <person name="Pertea M."/>
            <person name="Feldblyum T.V."/>
            <person name="Utterback T.R."/>
            <person name="Shu C.L."/>
            <person name="Osoegawa K."/>
            <person name="de Jong P.J."/>
            <person name="Hrdy I."/>
            <person name="Horvathova L."/>
            <person name="Zubacova Z."/>
            <person name="Dolezal P."/>
            <person name="Malik S.B."/>
            <person name="Logsdon J.M. Jr."/>
            <person name="Henze K."/>
            <person name="Gupta A."/>
            <person name="Wang C.C."/>
            <person name="Dunne R.L."/>
            <person name="Upcroft J.A."/>
            <person name="Upcroft P."/>
            <person name="White O."/>
            <person name="Salzberg S.L."/>
            <person name="Tang P."/>
            <person name="Chiu C.-H."/>
            <person name="Lee Y.-S."/>
            <person name="Embley T.M."/>
            <person name="Coombs G.H."/>
            <person name="Mottram J.C."/>
            <person name="Tachezy J."/>
            <person name="Fraser-Liggett C.M."/>
            <person name="Johnson P.J."/>
        </authorList>
    </citation>
    <scope>NUCLEOTIDE SEQUENCE [LARGE SCALE GENOMIC DNA]</scope>
    <source>
        <strain evidence="1">G3</strain>
    </source>
</reference>
<keyword evidence="2" id="KW-1185">Reference proteome</keyword>
<name>A2DMR3_TRIV3</name>
<accession>A2DMR3</accession>
<sequence>MQGLDKDIYSYGVYEGEKINIACIQHPLAIVIGHELGHCWGVFQWIEFNYPRLNTISISIMTRVFKEVGKTEYVNLFERFYKVINDKLYELINYRVESDGYGFFDKLQEEIVDAIYAKIAQKCNPFPKDTISNFIWQFDEITAFSMLHDENLNYSWRQKRYIKNLLLSVGKVVQSAKYVHDAWNNDSFDDVRNILEKDITYKENGVQKVIKVSESIALQEFVALNPGVIEVYWIKDGHS</sequence>
<proteinExistence type="predicted"/>
<dbReference type="InParanoid" id="A2DMR3"/>
<dbReference type="VEuPathDB" id="TrichDB:TVAG_253960"/>
<dbReference type="EMBL" id="DS113220">
    <property type="protein sequence ID" value="EAY18284.1"/>
    <property type="molecule type" value="Genomic_DNA"/>
</dbReference>
<reference evidence="1" key="1">
    <citation type="submission" date="2006-10" db="EMBL/GenBank/DDBJ databases">
        <authorList>
            <person name="Amadeo P."/>
            <person name="Zhao Q."/>
            <person name="Wortman J."/>
            <person name="Fraser-Liggett C."/>
            <person name="Carlton J."/>
        </authorList>
    </citation>
    <scope>NUCLEOTIDE SEQUENCE</scope>
    <source>
        <strain evidence="1">G3</strain>
    </source>
</reference>